<proteinExistence type="predicted"/>
<accession>A0A1J8QIE1</accession>
<organism evidence="1 2">
    <name type="scientific">Rhizopogon vesiculosus</name>
    <dbReference type="NCBI Taxonomy" id="180088"/>
    <lineage>
        <taxon>Eukaryota</taxon>
        <taxon>Fungi</taxon>
        <taxon>Dikarya</taxon>
        <taxon>Basidiomycota</taxon>
        <taxon>Agaricomycotina</taxon>
        <taxon>Agaricomycetes</taxon>
        <taxon>Agaricomycetidae</taxon>
        <taxon>Boletales</taxon>
        <taxon>Suillineae</taxon>
        <taxon>Rhizopogonaceae</taxon>
        <taxon>Rhizopogon</taxon>
    </lineage>
</organism>
<dbReference type="EMBL" id="LVVM01005038">
    <property type="protein sequence ID" value="OJA11508.1"/>
    <property type="molecule type" value="Genomic_DNA"/>
</dbReference>
<dbReference type="Proteomes" id="UP000183567">
    <property type="component" value="Unassembled WGS sequence"/>
</dbReference>
<protein>
    <submittedName>
        <fullName evidence="1">Uncharacterized protein</fullName>
    </submittedName>
</protein>
<name>A0A1J8QIE1_9AGAM</name>
<sequence>MPCARLAETKSHQKSVRSGVWTMKGNFRGYGDIADMTVCGSRWVIWRYRASIVSIWRCKSKR</sequence>
<evidence type="ECO:0000313" key="2">
    <source>
        <dbReference type="Proteomes" id="UP000183567"/>
    </source>
</evidence>
<dbReference type="AlphaFoldDB" id="A0A1J8QIE1"/>
<keyword evidence="2" id="KW-1185">Reference proteome</keyword>
<evidence type="ECO:0000313" key="1">
    <source>
        <dbReference type="EMBL" id="OJA11508.1"/>
    </source>
</evidence>
<reference evidence="1 2" key="1">
    <citation type="submission" date="2016-03" db="EMBL/GenBank/DDBJ databases">
        <title>Comparative genomics of the ectomycorrhizal sister species Rhizopogon vinicolor and Rhizopogon vesiculosus (Basidiomycota: Boletales) reveals a divergence of the mating type B locus.</title>
        <authorList>
            <person name="Mujic A.B."/>
            <person name="Kuo A."/>
            <person name="Tritt A."/>
            <person name="Lipzen A."/>
            <person name="Chen C."/>
            <person name="Johnson J."/>
            <person name="Sharma A."/>
            <person name="Barry K."/>
            <person name="Grigoriev I.V."/>
            <person name="Spatafora J.W."/>
        </authorList>
    </citation>
    <scope>NUCLEOTIDE SEQUENCE [LARGE SCALE GENOMIC DNA]</scope>
    <source>
        <strain evidence="1 2">AM-OR11-056</strain>
    </source>
</reference>
<comment type="caution">
    <text evidence="1">The sequence shown here is derived from an EMBL/GenBank/DDBJ whole genome shotgun (WGS) entry which is preliminary data.</text>
</comment>
<gene>
    <name evidence="1" type="ORF">AZE42_06613</name>
</gene>